<reference evidence="1" key="1">
    <citation type="submission" date="2020-08" db="EMBL/GenBank/DDBJ databases">
        <title>Multicomponent nature underlies the extraordinary mechanical properties of spider dragline silk.</title>
        <authorList>
            <person name="Kono N."/>
            <person name="Nakamura H."/>
            <person name="Mori M."/>
            <person name="Yoshida Y."/>
            <person name="Ohtoshi R."/>
            <person name="Malay A.D."/>
            <person name="Moran D.A.P."/>
            <person name="Tomita M."/>
            <person name="Numata K."/>
            <person name="Arakawa K."/>
        </authorList>
    </citation>
    <scope>NUCLEOTIDE SEQUENCE</scope>
</reference>
<protein>
    <submittedName>
        <fullName evidence="1">Uncharacterized protein</fullName>
    </submittedName>
</protein>
<dbReference type="Proteomes" id="UP000886998">
    <property type="component" value="Unassembled WGS sequence"/>
</dbReference>
<comment type="caution">
    <text evidence="1">The sequence shown here is derived from an EMBL/GenBank/DDBJ whole genome shotgun (WGS) entry which is preliminary data.</text>
</comment>
<name>A0A8X7BQ74_9ARAC</name>
<gene>
    <name evidence="1" type="ORF">TNIN_117181</name>
</gene>
<dbReference type="EMBL" id="BMAV01000722">
    <property type="protein sequence ID" value="GFY38239.1"/>
    <property type="molecule type" value="Genomic_DNA"/>
</dbReference>
<keyword evidence="2" id="KW-1185">Reference proteome</keyword>
<proteinExistence type="predicted"/>
<evidence type="ECO:0000313" key="1">
    <source>
        <dbReference type="EMBL" id="GFY38239.1"/>
    </source>
</evidence>
<evidence type="ECO:0000313" key="2">
    <source>
        <dbReference type="Proteomes" id="UP000886998"/>
    </source>
</evidence>
<sequence length="96" mass="10600">MSKRIFIHAYSDGYADETIQNGGVNVSAELEKLDKLCTLQRIPEQVGIPGNETADRGDKEGRDLNDEILGQTTLYNANAKVTHRFKGNPIKVGLQI</sequence>
<dbReference type="AlphaFoldDB" id="A0A8X7BQ74"/>
<accession>A0A8X7BQ74</accession>
<organism evidence="1 2">
    <name type="scientific">Trichonephila inaurata madagascariensis</name>
    <dbReference type="NCBI Taxonomy" id="2747483"/>
    <lineage>
        <taxon>Eukaryota</taxon>
        <taxon>Metazoa</taxon>
        <taxon>Ecdysozoa</taxon>
        <taxon>Arthropoda</taxon>
        <taxon>Chelicerata</taxon>
        <taxon>Arachnida</taxon>
        <taxon>Araneae</taxon>
        <taxon>Araneomorphae</taxon>
        <taxon>Entelegynae</taxon>
        <taxon>Araneoidea</taxon>
        <taxon>Nephilidae</taxon>
        <taxon>Trichonephila</taxon>
        <taxon>Trichonephila inaurata</taxon>
    </lineage>
</organism>